<evidence type="ECO:0000256" key="3">
    <source>
        <dbReference type="ARBA" id="ARBA00022989"/>
    </source>
</evidence>
<keyword evidence="2 5" id="KW-0812">Transmembrane</keyword>
<comment type="caution">
    <text evidence="7">The sequence shown here is derived from an EMBL/GenBank/DDBJ whole genome shotgun (WGS) entry which is preliminary data.</text>
</comment>
<keyword evidence="3 5" id="KW-1133">Transmembrane helix</keyword>
<accession>A0ABQ2PEZ8</accession>
<name>A0ABQ2PEZ8_9NEIS</name>
<dbReference type="RefSeq" id="WP_188706518.1">
    <property type="nucleotide sequence ID" value="NZ_BMLX01000007.1"/>
</dbReference>
<reference evidence="8" key="1">
    <citation type="journal article" date="2019" name="Int. J. Syst. Evol. Microbiol.">
        <title>The Global Catalogue of Microorganisms (GCM) 10K type strain sequencing project: providing services to taxonomists for standard genome sequencing and annotation.</title>
        <authorList>
            <consortium name="The Broad Institute Genomics Platform"/>
            <consortium name="The Broad Institute Genome Sequencing Center for Infectious Disease"/>
            <person name="Wu L."/>
            <person name="Ma J."/>
        </authorList>
    </citation>
    <scope>NUCLEOTIDE SEQUENCE [LARGE SCALE GENOMIC DNA]</scope>
    <source>
        <strain evidence="8">CGMCC 1.8859</strain>
    </source>
</reference>
<dbReference type="Proteomes" id="UP000637267">
    <property type="component" value="Unassembled WGS sequence"/>
</dbReference>
<feature type="transmembrane region" description="Helical" evidence="5">
    <location>
        <begin position="72"/>
        <end position="88"/>
    </location>
</feature>
<gene>
    <name evidence="7" type="ORF">GCM10010970_37740</name>
</gene>
<proteinExistence type="predicted"/>
<dbReference type="InterPro" id="IPR049453">
    <property type="entry name" value="Memb_transporter_dom"/>
</dbReference>
<comment type="subcellular location">
    <subcellularLocation>
        <location evidence="1">Membrane</location>
        <topology evidence="1">Multi-pass membrane protein</topology>
    </subcellularLocation>
</comment>
<evidence type="ECO:0000313" key="8">
    <source>
        <dbReference type="Proteomes" id="UP000637267"/>
    </source>
</evidence>
<keyword evidence="4 5" id="KW-0472">Membrane</keyword>
<evidence type="ECO:0000256" key="5">
    <source>
        <dbReference type="SAM" id="Phobius"/>
    </source>
</evidence>
<evidence type="ECO:0000256" key="2">
    <source>
        <dbReference type="ARBA" id="ARBA00022692"/>
    </source>
</evidence>
<sequence>MLRLAMLQIDREHLHHYVDRANFVVRCAASATLSWYAAVLLQSPHPVWASMSALIVSQENIHATRTSIRGRILGTLLGALVALVANLAGNTWQIAVPVQLAVAVGICAIIAMGRPAIRVCLWTCPLVLLTTTSAESPLLTAVYRTAEVLIGVVIGGVLHLGEASLMTWLRLGRYRQVEEQPEFPGRLLHAHQQGVQQHRQDVARLFSQSDD</sequence>
<dbReference type="EMBL" id="BMLX01000007">
    <property type="protein sequence ID" value="GGP23774.1"/>
    <property type="molecule type" value="Genomic_DNA"/>
</dbReference>
<feature type="transmembrane region" description="Helical" evidence="5">
    <location>
        <begin position="94"/>
        <end position="112"/>
    </location>
</feature>
<evidence type="ECO:0000313" key="7">
    <source>
        <dbReference type="EMBL" id="GGP23774.1"/>
    </source>
</evidence>
<keyword evidence="8" id="KW-1185">Reference proteome</keyword>
<feature type="domain" description="Integral membrane bound transporter" evidence="6">
    <location>
        <begin position="33"/>
        <end position="155"/>
    </location>
</feature>
<dbReference type="Pfam" id="PF13515">
    <property type="entry name" value="FUSC_2"/>
    <property type="match status" value="1"/>
</dbReference>
<evidence type="ECO:0000256" key="4">
    <source>
        <dbReference type="ARBA" id="ARBA00023136"/>
    </source>
</evidence>
<evidence type="ECO:0000256" key="1">
    <source>
        <dbReference type="ARBA" id="ARBA00004141"/>
    </source>
</evidence>
<organism evidence="7 8">
    <name type="scientific">Silvimonas iriomotensis</name>
    <dbReference type="NCBI Taxonomy" id="449662"/>
    <lineage>
        <taxon>Bacteria</taxon>
        <taxon>Pseudomonadati</taxon>
        <taxon>Pseudomonadota</taxon>
        <taxon>Betaproteobacteria</taxon>
        <taxon>Neisseriales</taxon>
        <taxon>Chitinibacteraceae</taxon>
        <taxon>Silvimonas</taxon>
    </lineage>
</organism>
<protein>
    <recommendedName>
        <fullName evidence="6">Integral membrane bound transporter domain-containing protein</fullName>
    </recommendedName>
</protein>
<evidence type="ECO:0000259" key="6">
    <source>
        <dbReference type="Pfam" id="PF13515"/>
    </source>
</evidence>